<dbReference type="PANTHER" id="PTHR37477">
    <property type="entry name" value="COBALT-PRECORRIN-5A HYDROLASE"/>
    <property type="match status" value="1"/>
</dbReference>
<keyword evidence="3" id="KW-1185">Reference proteome</keyword>
<name>A0A1G8EPN1_9PSED</name>
<dbReference type="AlphaFoldDB" id="A0A1G8EPN1"/>
<protein>
    <submittedName>
        <fullName evidence="2">Cobalt-precorrin 5A hydrolase</fullName>
    </submittedName>
</protein>
<dbReference type="Proteomes" id="UP000199636">
    <property type="component" value="Unassembled WGS sequence"/>
</dbReference>
<dbReference type="SUPFAM" id="SSF159664">
    <property type="entry name" value="CobE/GbiG C-terminal domain-like"/>
    <property type="match status" value="1"/>
</dbReference>
<keyword evidence="2" id="KW-0378">Hydrolase</keyword>
<accession>A0A1G8EPN1</accession>
<evidence type="ECO:0000313" key="3">
    <source>
        <dbReference type="Proteomes" id="UP000199636"/>
    </source>
</evidence>
<dbReference type="PANTHER" id="PTHR37477:SF1">
    <property type="entry name" value="COBALT-PRECORRIN-5A HYDROLASE"/>
    <property type="match status" value="1"/>
</dbReference>
<feature type="domain" description="CobE/GbiG C-terminal" evidence="1">
    <location>
        <begin position="3"/>
        <end position="127"/>
    </location>
</feature>
<proteinExistence type="predicted"/>
<dbReference type="InterPro" id="IPR036518">
    <property type="entry name" value="CobE/GbiG_C_sf"/>
</dbReference>
<dbReference type="EMBL" id="FNDS01000002">
    <property type="protein sequence ID" value="SDH71689.1"/>
    <property type="molecule type" value="Genomic_DNA"/>
</dbReference>
<dbReference type="RefSeq" id="WP_090261933.1">
    <property type="nucleotide sequence ID" value="NZ_FNDS01000002.1"/>
</dbReference>
<dbReference type="STRING" id="428992.SAMN05216272_102695"/>
<dbReference type="Gene3D" id="3.30.420.180">
    <property type="entry name" value="CobE/GbiG C-terminal domain"/>
    <property type="match status" value="1"/>
</dbReference>
<dbReference type="InterPro" id="IPR052553">
    <property type="entry name" value="CbiG_hydrolase"/>
</dbReference>
<dbReference type="OrthoDB" id="9781023at2"/>
<organism evidence="2 3">
    <name type="scientific">Pseudomonas panipatensis</name>
    <dbReference type="NCBI Taxonomy" id="428992"/>
    <lineage>
        <taxon>Bacteria</taxon>
        <taxon>Pseudomonadati</taxon>
        <taxon>Pseudomonadota</taxon>
        <taxon>Gammaproteobacteria</taxon>
        <taxon>Pseudomonadales</taxon>
        <taxon>Pseudomonadaceae</taxon>
        <taxon>Pseudomonas</taxon>
    </lineage>
</organism>
<sequence>MILVAGLGCRRGCSVEELHALLRETLAEARVEEGALTALASSDAKALEAGLRSLAQRLKLPLELLPAQRLAPYESRLSVVSERVRQASGSAGVAEAAALALVEDLAERPARLLLPKRRSANATCALAWAPVTE</sequence>
<evidence type="ECO:0000313" key="2">
    <source>
        <dbReference type="EMBL" id="SDH71689.1"/>
    </source>
</evidence>
<dbReference type="GO" id="GO:0009236">
    <property type="term" value="P:cobalamin biosynthetic process"/>
    <property type="evidence" value="ECO:0007669"/>
    <property type="project" value="InterPro"/>
</dbReference>
<reference evidence="3" key="1">
    <citation type="submission" date="2016-10" db="EMBL/GenBank/DDBJ databases">
        <authorList>
            <person name="Varghese N."/>
            <person name="Submissions S."/>
        </authorList>
    </citation>
    <scope>NUCLEOTIDE SEQUENCE [LARGE SCALE GENOMIC DNA]</scope>
    <source>
        <strain evidence="3">CCM 7469</strain>
    </source>
</reference>
<dbReference type="GO" id="GO:0016787">
    <property type="term" value="F:hydrolase activity"/>
    <property type="evidence" value="ECO:0007669"/>
    <property type="project" value="UniProtKB-KW"/>
</dbReference>
<evidence type="ECO:0000259" key="1">
    <source>
        <dbReference type="Pfam" id="PF01890"/>
    </source>
</evidence>
<dbReference type="InterPro" id="IPR002750">
    <property type="entry name" value="CobE/GbiG_C"/>
</dbReference>
<dbReference type="Pfam" id="PF01890">
    <property type="entry name" value="CbiG_C"/>
    <property type="match status" value="1"/>
</dbReference>
<gene>
    <name evidence="2" type="ORF">SAMN05216272_102695</name>
</gene>